<organism evidence="1 2">
    <name type="scientific">Dentiscutata erythropus</name>
    <dbReference type="NCBI Taxonomy" id="1348616"/>
    <lineage>
        <taxon>Eukaryota</taxon>
        <taxon>Fungi</taxon>
        <taxon>Fungi incertae sedis</taxon>
        <taxon>Mucoromycota</taxon>
        <taxon>Glomeromycotina</taxon>
        <taxon>Glomeromycetes</taxon>
        <taxon>Diversisporales</taxon>
        <taxon>Gigasporaceae</taxon>
        <taxon>Dentiscutata</taxon>
    </lineage>
</organism>
<dbReference type="Proteomes" id="UP000789405">
    <property type="component" value="Unassembled WGS sequence"/>
</dbReference>
<evidence type="ECO:0000313" key="2">
    <source>
        <dbReference type="Proteomes" id="UP000789405"/>
    </source>
</evidence>
<keyword evidence="2" id="KW-1185">Reference proteome</keyword>
<sequence length="88" mass="10283">GLEDLGRTNIVQHYIDTGSASPIKQAAYQLAPNEQKFLQEETMWEMDENEVIDMNRQEQGYEQLLHDFEVESGCRLLWEGHSDIAQQW</sequence>
<reference evidence="1" key="1">
    <citation type="submission" date="2021-06" db="EMBL/GenBank/DDBJ databases">
        <authorList>
            <person name="Kallberg Y."/>
            <person name="Tangrot J."/>
            <person name="Rosling A."/>
        </authorList>
    </citation>
    <scope>NUCLEOTIDE SEQUENCE</scope>
    <source>
        <strain evidence="1">MA453B</strain>
    </source>
</reference>
<evidence type="ECO:0000313" key="1">
    <source>
        <dbReference type="EMBL" id="CAG8665181.1"/>
    </source>
</evidence>
<feature type="non-terminal residue" evidence="1">
    <location>
        <position position="88"/>
    </location>
</feature>
<name>A0A9N9E9G4_9GLOM</name>
<dbReference type="AlphaFoldDB" id="A0A9N9E9G4"/>
<comment type="caution">
    <text evidence="1">The sequence shown here is derived from an EMBL/GenBank/DDBJ whole genome shotgun (WGS) entry which is preliminary data.</text>
</comment>
<proteinExistence type="predicted"/>
<dbReference type="OrthoDB" id="2448050at2759"/>
<accession>A0A9N9E9G4</accession>
<protein>
    <submittedName>
        <fullName evidence="1">8629_t:CDS:1</fullName>
    </submittedName>
</protein>
<gene>
    <name evidence="1" type="ORF">DERYTH_LOCUS10921</name>
</gene>
<dbReference type="EMBL" id="CAJVPY010006569">
    <property type="protein sequence ID" value="CAG8665181.1"/>
    <property type="molecule type" value="Genomic_DNA"/>
</dbReference>